<evidence type="ECO:0000313" key="1">
    <source>
        <dbReference type="EMBL" id="BCA95597.1"/>
    </source>
</evidence>
<proteinExistence type="predicted"/>
<dbReference type="EMBL" id="AP022839">
    <property type="protein sequence ID" value="BCA95597.1"/>
    <property type="molecule type" value="Genomic_DNA"/>
</dbReference>
<dbReference type="KEGG" id="lant:TUM19329_19580"/>
<accession>A0A6F8T620</accession>
<organism evidence="1 2">
    <name type="scientific">Legionella antarctica</name>
    <dbReference type="NCBI Taxonomy" id="2708020"/>
    <lineage>
        <taxon>Bacteria</taxon>
        <taxon>Pseudomonadati</taxon>
        <taxon>Pseudomonadota</taxon>
        <taxon>Gammaproteobacteria</taxon>
        <taxon>Legionellales</taxon>
        <taxon>Legionellaceae</taxon>
        <taxon>Legionella</taxon>
    </lineage>
</organism>
<dbReference type="RefSeq" id="WP_173237164.1">
    <property type="nucleotide sequence ID" value="NZ_AP022839.1"/>
</dbReference>
<reference evidence="1" key="1">
    <citation type="journal article" date="2020" name="Microbiol. Resour. Announc.">
        <title>Complete Genome Sequence of Novel Psychrotolerant Legionella Strain TUM19329, Isolated from Antarctic Lake Sediment.</title>
        <authorList>
            <person name="Shimada S."/>
            <person name="Nakai R."/>
            <person name="Aoki K."/>
            <person name="Shimoeda N."/>
            <person name="Ohno G."/>
            <person name="Miyazaki Y."/>
            <person name="Kudoh S."/>
            <person name="Imura S."/>
            <person name="Watanabe K."/>
            <person name="Ishii Y."/>
            <person name="Tateda K."/>
        </authorList>
    </citation>
    <scope>NUCLEOTIDE SEQUENCE [LARGE SCALE GENOMIC DNA]</scope>
    <source>
        <strain evidence="1">TUM19329</strain>
    </source>
</reference>
<evidence type="ECO:0000313" key="2">
    <source>
        <dbReference type="Proteomes" id="UP000502894"/>
    </source>
</evidence>
<evidence type="ECO:0008006" key="3">
    <source>
        <dbReference type="Google" id="ProtNLM"/>
    </source>
</evidence>
<gene>
    <name evidence="1" type="ORF">TUM19329_19580</name>
</gene>
<dbReference type="AlphaFoldDB" id="A0A6F8T620"/>
<sequence>MNVVIDSECPFIPEQSKSCMSQGKAVLNFLTCLGYDAVEVPLADVLRRVHHLEGDWLVASPVHWQATHNDAMIVAADKDLQLDETTSRYWFQLYSEYLAAEHISLYYHDAETWLLQAINKPTINAKPVHQLVNHSLMPELSQLDSTMSWQKFFTEGQMFFASHSNKSTLNGVWIWGGVHLEEKKSITVCADEHFFTIAQNCSDNVSLYNPGIFIEEYSILLISNMDILSKEHKEQLKKIPACWYWNNLAYSLNDLNWLTRLWRKLTHAH</sequence>
<protein>
    <recommendedName>
        <fullName evidence="3">Cofactor-independent phosphoglycerate mutase</fullName>
    </recommendedName>
</protein>
<keyword evidence="2" id="KW-1185">Reference proteome</keyword>
<dbReference type="Proteomes" id="UP000502894">
    <property type="component" value="Chromosome"/>
</dbReference>
<name>A0A6F8T620_9GAMM</name>